<evidence type="ECO:0008006" key="6">
    <source>
        <dbReference type="Google" id="ProtNLM"/>
    </source>
</evidence>
<accession>A0AAP5BN24</accession>
<evidence type="ECO:0000313" key="3">
    <source>
        <dbReference type="EMBL" id="MDQ6412804.1"/>
    </source>
</evidence>
<protein>
    <recommendedName>
        <fullName evidence="6">Porin</fullName>
    </recommendedName>
</protein>
<dbReference type="Proteomes" id="UP001242288">
    <property type="component" value="Unassembled WGS sequence"/>
</dbReference>
<name>A0AAP5BN24_9BURK</name>
<dbReference type="AlphaFoldDB" id="A0AAP5BN24"/>
<comment type="caution">
    <text evidence="3">The sequence shown here is derived from an EMBL/GenBank/DDBJ whole genome shotgun (WGS) entry which is preliminary data.</text>
</comment>
<reference evidence="3" key="1">
    <citation type="submission" date="2022-06" db="EMBL/GenBank/DDBJ databases">
        <title>PHB producers.</title>
        <authorList>
            <person name="Besaury L."/>
        </authorList>
    </citation>
    <scope>NUCLEOTIDE SEQUENCE</scope>
    <source>
        <strain evidence="3 4">SEWS6</strain>
    </source>
</reference>
<keyword evidence="1" id="KW-0732">Signal</keyword>
<dbReference type="Proteomes" id="UP001209412">
    <property type="component" value="Unassembled WGS sequence"/>
</dbReference>
<dbReference type="EMBL" id="JAPKHW010000048">
    <property type="protein sequence ID" value="MCX4150989.1"/>
    <property type="molecule type" value="Genomic_DNA"/>
</dbReference>
<dbReference type="SUPFAM" id="SSF56935">
    <property type="entry name" value="Porins"/>
    <property type="match status" value="1"/>
</dbReference>
<evidence type="ECO:0000313" key="2">
    <source>
        <dbReference type="EMBL" id="MCX4150989.1"/>
    </source>
</evidence>
<dbReference type="EMBL" id="JAMXWF010000048">
    <property type="protein sequence ID" value="MDQ6412804.1"/>
    <property type="molecule type" value="Genomic_DNA"/>
</dbReference>
<feature type="chain" id="PRO_5042870178" description="Porin" evidence="1">
    <location>
        <begin position="22"/>
        <end position="278"/>
    </location>
</feature>
<dbReference type="InterPro" id="IPR023614">
    <property type="entry name" value="Porin_dom_sf"/>
</dbReference>
<evidence type="ECO:0000313" key="4">
    <source>
        <dbReference type="Proteomes" id="UP001209412"/>
    </source>
</evidence>
<evidence type="ECO:0000256" key="1">
    <source>
        <dbReference type="SAM" id="SignalP"/>
    </source>
</evidence>
<evidence type="ECO:0000313" key="5">
    <source>
        <dbReference type="Proteomes" id="UP001242288"/>
    </source>
</evidence>
<sequence>MTTRNTLIAIAATLLCSAAHADEAITAANNEVSISFGANDLLYHELDNAHVTGGKYADSEQGSQPAVQVAAVRQGSIFGLEGIYTSAAVTVASGHTNYTGYQISLTSPSGIGAPVQTTTSMTEADVALKLGRAFMPLASRRLQVTPYLTYEFHVWERGTNERYSNSMAGIGLMAQYSITHRVVLSADVTYGKTFGVLLQSMHGLDERLGSRPSRSASLGVDYAVTPRTHIKASYQVTSFGYGQSNYEKGVFAGMQGTWYEPTSRTIQQRVLVGIAHSF</sequence>
<dbReference type="Gene3D" id="2.40.160.10">
    <property type="entry name" value="Porin"/>
    <property type="match status" value="1"/>
</dbReference>
<keyword evidence="4" id="KW-1185">Reference proteome</keyword>
<gene>
    <name evidence="3" type="ORF">NIE36_37405</name>
    <name evidence="2" type="ORF">OSB80_37490</name>
</gene>
<dbReference type="RefSeq" id="WP_266241725.1">
    <property type="nucleotide sequence ID" value="NZ_JAMXWF010000048.1"/>
</dbReference>
<proteinExistence type="predicted"/>
<organism evidence="3 5">
    <name type="scientific">Paraburkholderia madseniana</name>
    <dbReference type="NCBI Taxonomy" id="2599607"/>
    <lineage>
        <taxon>Bacteria</taxon>
        <taxon>Pseudomonadati</taxon>
        <taxon>Pseudomonadota</taxon>
        <taxon>Betaproteobacteria</taxon>
        <taxon>Burkholderiales</taxon>
        <taxon>Burkholderiaceae</taxon>
        <taxon>Paraburkholderia</taxon>
    </lineage>
</organism>
<feature type="signal peptide" evidence="1">
    <location>
        <begin position="1"/>
        <end position="21"/>
    </location>
</feature>